<dbReference type="InterPro" id="IPR047661">
    <property type="entry name" value="IstB"/>
</dbReference>
<dbReference type="InterPro" id="IPR027417">
    <property type="entry name" value="P-loop_NTPase"/>
</dbReference>
<dbReference type="NCBIfam" id="NF038214">
    <property type="entry name" value="IS21_help_AAA"/>
    <property type="match status" value="1"/>
</dbReference>
<sequence>MNERIQIYCKKLKLGRIGDIYDQIEAETYEEFLLHCLEKEVQAQEHNKVQRLIKKAGFSQLKTLEDYDESWAPELPSTVTMDALKDLSFLENQQNIMMVGSVGTGKSHLSTALGVEACRRGKEVRFYRVNDLVSKLLEKHRNGTLHRFMQGFRKAELIILDELGFVPFHKDGSELLFSLIAECYENTSVIVTSNLEFGQWNTIFGDKRLTAAIMDRLVHHAHIITFAGESYRLTNALSKSKTFE</sequence>
<dbReference type="PANTHER" id="PTHR30050:SF4">
    <property type="entry name" value="ATP-BINDING PROTEIN RV3427C IN INSERTION SEQUENCE-RELATED"/>
    <property type="match status" value="1"/>
</dbReference>
<keyword evidence="7" id="KW-1185">Reference proteome</keyword>
<gene>
    <name evidence="5" type="ORF">FH966_02400</name>
    <name evidence="6" type="ORF">FH966_02570</name>
</gene>
<evidence type="ECO:0000313" key="7">
    <source>
        <dbReference type="Proteomes" id="UP000319280"/>
    </source>
</evidence>
<dbReference type="PANTHER" id="PTHR30050">
    <property type="entry name" value="CHROMOSOMAL REPLICATION INITIATOR PROTEIN DNAA"/>
    <property type="match status" value="1"/>
</dbReference>
<evidence type="ECO:0000256" key="2">
    <source>
        <dbReference type="ARBA" id="ARBA00022741"/>
    </source>
</evidence>
<organism evidence="5 7">
    <name type="scientific">Lentibacillus cibarius</name>
    <dbReference type="NCBI Taxonomy" id="2583219"/>
    <lineage>
        <taxon>Bacteria</taxon>
        <taxon>Bacillati</taxon>
        <taxon>Bacillota</taxon>
        <taxon>Bacilli</taxon>
        <taxon>Bacillales</taxon>
        <taxon>Bacillaceae</taxon>
        <taxon>Lentibacillus</taxon>
    </lineage>
</organism>
<evidence type="ECO:0000256" key="1">
    <source>
        <dbReference type="ARBA" id="ARBA00008059"/>
    </source>
</evidence>
<accession>A0A549YMQ1</accession>
<dbReference type="SUPFAM" id="SSF52540">
    <property type="entry name" value="P-loop containing nucleoside triphosphate hydrolases"/>
    <property type="match status" value="1"/>
</dbReference>
<dbReference type="EMBL" id="VJMZ01000001">
    <property type="protein sequence ID" value="TRM13161.1"/>
    <property type="molecule type" value="Genomic_DNA"/>
</dbReference>
<dbReference type="Proteomes" id="UP000319280">
    <property type="component" value="Unassembled WGS sequence"/>
</dbReference>
<keyword evidence="2" id="KW-0547">Nucleotide-binding</keyword>
<reference evidence="5 7" key="1">
    <citation type="submission" date="2019-07" db="EMBL/GenBank/DDBJ databases">
        <title>Genomic analysis of Lentibacillus sp. NKC851-2.</title>
        <authorList>
            <person name="Oh Y.J."/>
        </authorList>
    </citation>
    <scope>NUCLEOTIDE SEQUENCE [LARGE SCALE GENOMIC DNA]</scope>
    <source>
        <strain evidence="5 7">NKC851-2</strain>
    </source>
</reference>
<dbReference type="InterPro" id="IPR028350">
    <property type="entry name" value="DNAC/IstB-like"/>
</dbReference>
<comment type="caution">
    <text evidence="5">The sequence shown here is derived from an EMBL/GenBank/DDBJ whole genome shotgun (WGS) entry which is preliminary data.</text>
</comment>
<evidence type="ECO:0000256" key="3">
    <source>
        <dbReference type="ARBA" id="ARBA00022840"/>
    </source>
</evidence>
<evidence type="ECO:0000313" key="6">
    <source>
        <dbReference type="EMBL" id="TRM13166.1"/>
    </source>
</evidence>
<dbReference type="AlphaFoldDB" id="A0A549YMQ1"/>
<dbReference type="RefSeq" id="WP_142792023.1">
    <property type="nucleotide sequence ID" value="NZ_VJMZ01000001.1"/>
</dbReference>
<name>A0A549YMQ1_9BACI</name>
<dbReference type="GO" id="GO:0005524">
    <property type="term" value="F:ATP binding"/>
    <property type="evidence" value="ECO:0007669"/>
    <property type="project" value="UniProtKB-KW"/>
</dbReference>
<keyword evidence="3 5" id="KW-0067">ATP-binding</keyword>
<evidence type="ECO:0000313" key="5">
    <source>
        <dbReference type="EMBL" id="TRM13161.1"/>
    </source>
</evidence>
<dbReference type="SMART" id="SM00382">
    <property type="entry name" value="AAA"/>
    <property type="match status" value="1"/>
</dbReference>
<dbReference type="PIRSF" id="PIRSF003073">
    <property type="entry name" value="DNAC_TnpB_IstB"/>
    <property type="match status" value="1"/>
</dbReference>
<dbReference type="CDD" id="cd00009">
    <property type="entry name" value="AAA"/>
    <property type="match status" value="1"/>
</dbReference>
<evidence type="ECO:0000259" key="4">
    <source>
        <dbReference type="SMART" id="SM00382"/>
    </source>
</evidence>
<dbReference type="GO" id="GO:0006260">
    <property type="term" value="P:DNA replication"/>
    <property type="evidence" value="ECO:0007669"/>
    <property type="project" value="TreeGrafter"/>
</dbReference>
<feature type="domain" description="AAA+ ATPase" evidence="4">
    <location>
        <begin position="92"/>
        <end position="225"/>
    </location>
</feature>
<proteinExistence type="inferred from homology"/>
<dbReference type="InterPro" id="IPR002611">
    <property type="entry name" value="IstB_ATP-bd"/>
</dbReference>
<dbReference type="EMBL" id="VJMZ01000001">
    <property type="protein sequence ID" value="TRM13166.1"/>
    <property type="molecule type" value="Genomic_DNA"/>
</dbReference>
<dbReference type="Gene3D" id="3.40.50.300">
    <property type="entry name" value="P-loop containing nucleotide triphosphate hydrolases"/>
    <property type="match status" value="1"/>
</dbReference>
<comment type="similarity">
    <text evidence="1">Belongs to the IS21/IS1162 putative ATP-binding protein family.</text>
</comment>
<dbReference type="Pfam" id="PF01695">
    <property type="entry name" value="IstB_IS21"/>
    <property type="match status" value="1"/>
</dbReference>
<dbReference type="InterPro" id="IPR003593">
    <property type="entry name" value="AAA+_ATPase"/>
</dbReference>
<protein>
    <submittedName>
        <fullName evidence="5">ATP-binding protein</fullName>
    </submittedName>
</protein>